<dbReference type="PATRIC" id="fig|220754.4.peg.801"/>
<dbReference type="PANTHER" id="PTHR36839:SF1">
    <property type="entry name" value="METALLO-BETA-LACTAMASE FAMILY PROTEIN (AFU_ORTHOLOGUE AFUA_5G12770)"/>
    <property type="match status" value="1"/>
</dbReference>
<dbReference type="InterPro" id="IPR001279">
    <property type="entry name" value="Metallo-B-lactamas"/>
</dbReference>
<dbReference type="SUPFAM" id="SSF57802">
    <property type="entry name" value="Rubredoxin-like"/>
    <property type="match status" value="1"/>
</dbReference>
<comment type="caution">
    <text evidence="2">The sequence shown here is derived from an EMBL/GenBank/DDBJ whole genome shotgun (WGS) entry which is preliminary data.</text>
</comment>
<dbReference type="Gene3D" id="3.60.15.10">
    <property type="entry name" value="Ribonuclease Z/Hydroxyacylglutathione hydrolase-like"/>
    <property type="match status" value="1"/>
</dbReference>
<reference evidence="2 3" key="1">
    <citation type="submission" date="2015-01" db="EMBL/GenBank/DDBJ databases">
        <title>Jeotgalibacillus campisalis genome sequencing.</title>
        <authorList>
            <person name="Goh K.M."/>
            <person name="Chan K.-G."/>
            <person name="Yaakop A.S."/>
            <person name="Ee R."/>
            <person name="Gan H.M."/>
            <person name="Chan C.S."/>
        </authorList>
    </citation>
    <scope>NUCLEOTIDE SEQUENCE [LARGE SCALE GENOMIC DNA]</scope>
    <source>
        <strain evidence="2 3">SF-57</strain>
    </source>
</reference>
<proteinExistence type="predicted"/>
<dbReference type="InterPro" id="IPR036866">
    <property type="entry name" value="RibonucZ/Hydroxyglut_hydro"/>
</dbReference>
<dbReference type="AlphaFoldDB" id="A0A0C2RKY1"/>
<dbReference type="PANTHER" id="PTHR36839">
    <property type="entry name" value="METALLO-BETA-LACTAMASE FAMILY PROTEIN (AFU_ORTHOLOGUE AFUA_5G12770)"/>
    <property type="match status" value="1"/>
</dbReference>
<protein>
    <recommendedName>
        <fullName evidence="1">Metallo-beta-lactamase domain-containing protein</fullName>
    </recommendedName>
</protein>
<gene>
    <name evidence="2" type="ORF">KR50_07810</name>
</gene>
<evidence type="ECO:0000259" key="1">
    <source>
        <dbReference type="SMART" id="SM00849"/>
    </source>
</evidence>
<sequence>MWKKKGADKNTGADQMTFYICETCGVQYERTEHPPEKCLICEEERQYVSPQGQTWTTLEAMRSNDVYHNEILQEEEGLFSITTTPSFGIGQTAYLVQDQGFNMLWDCITYIDEKTKEDLVSKGGLHAIALSHPHYYSTQVEWAEAFNVPIYIHEDDREWVTRSSDRIIYWKEESLSLSDGIKLHRLGGHFKGGAVLHWSSDWHNGILLTGDVIQVAADRRWVSFMYSYPNMIPLPAATVARIANQTASLPFDRLYNAFHRVVKEEAGQAVQRSARRYIQALEGKDFTT</sequence>
<dbReference type="SUPFAM" id="SSF56281">
    <property type="entry name" value="Metallo-hydrolase/oxidoreductase"/>
    <property type="match status" value="1"/>
</dbReference>
<dbReference type="SMART" id="SM00849">
    <property type="entry name" value="Lactamase_B"/>
    <property type="match status" value="1"/>
</dbReference>
<keyword evidence="3" id="KW-1185">Reference proteome</keyword>
<dbReference type="Proteomes" id="UP000031972">
    <property type="component" value="Unassembled WGS sequence"/>
</dbReference>
<organism evidence="2 3">
    <name type="scientific">Jeotgalibacillus campisalis</name>
    <dbReference type="NCBI Taxonomy" id="220754"/>
    <lineage>
        <taxon>Bacteria</taxon>
        <taxon>Bacillati</taxon>
        <taxon>Bacillota</taxon>
        <taxon>Bacilli</taxon>
        <taxon>Bacillales</taxon>
        <taxon>Caryophanaceae</taxon>
        <taxon>Jeotgalibacillus</taxon>
    </lineage>
</organism>
<name>A0A0C2RKY1_9BACL</name>
<dbReference type="EMBL" id="JXRR01000008">
    <property type="protein sequence ID" value="KIL50900.1"/>
    <property type="molecule type" value="Genomic_DNA"/>
</dbReference>
<feature type="domain" description="Metallo-beta-lactamase" evidence="1">
    <location>
        <begin position="90"/>
        <end position="259"/>
    </location>
</feature>
<evidence type="ECO:0000313" key="2">
    <source>
        <dbReference type="EMBL" id="KIL50900.1"/>
    </source>
</evidence>
<accession>A0A0C2RKY1</accession>
<evidence type="ECO:0000313" key="3">
    <source>
        <dbReference type="Proteomes" id="UP000031972"/>
    </source>
</evidence>